<evidence type="ECO:0000256" key="2">
    <source>
        <dbReference type="ARBA" id="ARBA00006991"/>
    </source>
</evidence>
<dbReference type="SUPFAM" id="SSF57667">
    <property type="entry name" value="beta-beta-alpha zinc fingers"/>
    <property type="match status" value="2"/>
</dbReference>
<evidence type="ECO:0000259" key="10">
    <source>
        <dbReference type="PROSITE" id="PS50157"/>
    </source>
</evidence>
<feature type="compositionally biased region" description="Low complexity" evidence="9">
    <location>
        <begin position="67"/>
        <end position="92"/>
    </location>
</feature>
<keyword evidence="3" id="KW-0479">Metal-binding</keyword>
<reference evidence="11 12" key="1">
    <citation type="journal article" date="2020" name="Nature">
        <title>Six reference-quality genomes reveal evolution of bat adaptations.</title>
        <authorList>
            <person name="Jebb D."/>
            <person name="Huang Z."/>
            <person name="Pippel M."/>
            <person name="Hughes G.M."/>
            <person name="Lavrichenko K."/>
            <person name="Devanna P."/>
            <person name="Winkler S."/>
            <person name="Jermiin L.S."/>
            <person name="Skirmuntt E.C."/>
            <person name="Katzourakis A."/>
            <person name="Burkitt-Gray L."/>
            <person name="Ray D.A."/>
            <person name="Sullivan K.A.M."/>
            <person name="Roscito J.G."/>
            <person name="Kirilenko B.M."/>
            <person name="Davalos L.M."/>
            <person name="Corthals A.P."/>
            <person name="Power M.L."/>
            <person name="Jones G."/>
            <person name="Ransome R.D."/>
            <person name="Dechmann D.K.N."/>
            <person name="Locatelli A.G."/>
            <person name="Puechmaille S.J."/>
            <person name="Fedrigo O."/>
            <person name="Jarvis E.D."/>
            <person name="Hiller M."/>
            <person name="Vernes S.C."/>
            <person name="Myers E.W."/>
            <person name="Teeling E.C."/>
        </authorList>
    </citation>
    <scope>NUCLEOTIDE SEQUENCE [LARGE SCALE GENOMIC DNA]</scope>
    <source>
        <strain evidence="11">Bat1K_MPI-CBG_1</strain>
    </source>
</reference>
<keyword evidence="4" id="KW-0677">Repeat</keyword>
<dbReference type="AlphaFoldDB" id="A0A834DZW1"/>
<protein>
    <submittedName>
        <fullName evidence="11">Zinc finger protein 692</fullName>
    </submittedName>
</protein>
<dbReference type="InterPro" id="IPR050888">
    <property type="entry name" value="ZnF_C2H2-type_TF"/>
</dbReference>
<feature type="domain" description="C2H2-type" evidence="10">
    <location>
        <begin position="285"/>
        <end position="308"/>
    </location>
</feature>
<accession>A0A834DZW1</accession>
<feature type="compositionally biased region" description="Polar residues" evidence="9">
    <location>
        <begin position="31"/>
        <end position="41"/>
    </location>
</feature>
<name>A0A834DZW1_9CHIR</name>
<dbReference type="GO" id="GO:0005634">
    <property type="term" value="C:nucleus"/>
    <property type="evidence" value="ECO:0007669"/>
    <property type="project" value="UniProtKB-SubCell"/>
</dbReference>
<organism evidence="11 12">
    <name type="scientific">Phyllostomus discolor</name>
    <name type="common">pale spear-nosed bat</name>
    <dbReference type="NCBI Taxonomy" id="89673"/>
    <lineage>
        <taxon>Eukaryota</taxon>
        <taxon>Metazoa</taxon>
        <taxon>Chordata</taxon>
        <taxon>Craniata</taxon>
        <taxon>Vertebrata</taxon>
        <taxon>Euteleostomi</taxon>
        <taxon>Mammalia</taxon>
        <taxon>Eutheria</taxon>
        <taxon>Laurasiatheria</taxon>
        <taxon>Chiroptera</taxon>
        <taxon>Yangochiroptera</taxon>
        <taxon>Phyllostomidae</taxon>
        <taxon>Phyllostominae</taxon>
        <taxon>Phyllostomus</taxon>
    </lineage>
</organism>
<gene>
    <name evidence="11" type="ORF">HJG60_020929</name>
</gene>
<dbReference type="InterPro" id="IPR036236">
    <property type="entry name" value="Znf_C2H2_sf"/>
</dbReference>
<evidence type="ECO:0000256" key="1">
    <source>
        <dbReference type="ARBA" id="ARBA00004123"/>
    </source>
</evidence>
<dbReference type="PROSITE" id="PS00028">
    <property type="entry name" value="ZINC_FINGER_C2H2_1"/>
    <property type="match status" value="2"/>
</dbReference>
<dbReference type="PROSITE" id="PS50157">
    <property type="entry name" value="ZINC_FINGER_C2H2_2"/>
    <property type="match status" value="2"/>
</dbReference>
<comment type="caution">
    <text evidence="11">The sequence shown here is derived from an EMBL/GenBank/DDBJ whole genome shotgun (WGS) entry which is preliminary data.</text>
</comment>
<evidence type="ECO:0000256" key="8">
    <source>
        <dbReference type="PROSITE-ProRule" id="PRU00042"/>
    </source>
</evidence>
<dbReference type="Proteomes" id="UP000664940">
    <property type="component" value="Unassembled WGS sequence"/>
</dbReference>
<evidence type="ECO:0000256" key="3">
    <source>
        <dbReference type="ARBA" id="ARBA00022723"/>
    </source>
</evidence>
<dbReference type="GO" id="GO:0080090">
    <property type="term" value="P:regulation of primary metabolic process"/>
    <property type="evidence" value="ECO:0007669"/>
    <property type="project" value="UniProtKB-ARBA"/>
</dbReference>
<dbReference type="EMBL" id="JABVXQ010000008">
    <property type="protein sequence ID" value="KAF6098316.1"/>
    <property type="molecule type" value="Genomic_DNA"/>
</dbReference>
<feature type="compositionally biased region" description="Acidic residues" evidence="9">
    <location>
        <begin position="12"/>
        <end position="27"/>
    </location>
</feature>
<evidence type="ECO:0000256" key="4">
    <source>
        <dbReference type="ARBA" id="ARBA00022737"/>
    </source>
</evidence>
<comment type="subcellular location">
    <subcellularLocation>
        <location evidence="1">Nucleus</location>
    </subcellularLocation>
</comment>
<dbReference type="Pfam" id="PF00096">
    <property type="entry name" value="zf-C2H2"/>
    <property type="match status" value="1"/>
</dbReference>
<feature type="compositionally biased region" description="Polar residues" evidence="9">
    <location>
        <begin position="102"/>
        <end position="121"/>
    </location>
</feature>
<dbReference type="GO" id="GO:0008270">
    <property type="term" value="F:zinc ion binding"/>
    <property type="evidence" value="ECO:0007669"/>
    <property type="project" value="UniProtKB-KW"/>
</dbReference>
<evidence type="ECO:0000313" key="11">
    <source>
        <dbReference type="EMBL" id="KAF6098316.1"/>
    </source>
</evidence>
<evidence type="ECO:0000256" key="9">
    <source>
        <dbReference type="SAM" id="MobiDB-lite"/>
    </source>
</evidence>
<dbReference type="SMART" id="SM00355">
    <property type="entry name" value="ZnF_C2H2"/>
    <property type="match status" value="2"/>
</dbReference>
<dbReference type="Gene3D" id="3.30.160.60">
    <property type="entry name" value="Classic Zinc Finger"/>
    <property type="match status" value="4"/>
</dbReference>
<proteinExistence type="inferred from homology"/>
<keyword evidence="5 8" id="KW-0863">Zinc-finger</keyword>
<comment type="similarity">
    <text evidence="2">Belongs to the krueppel C2H2-type zinc-finger protein family.</text>
</comment>
<feature type="domain" description="C2H2-type" evidence="10">
    <location>
        <begin position="254"/>
        <end position="281"/>
    </location>
</feature>
<keyword evidence="6" id="KW-0862">Zinc</keyword>
<evidence type="ECO:0000256" key="5">
    <source>
        <dbReference type="ARBA" id="ARBA00022771"/>
    </source>
</evidence>
<evidence type="ECO:0000313" key="12">
    <source>
        <dbReference type="Proteomes" id="UP000664940"/>
    </source>
</evidence>
<keyword evidence="7" id="KW-0539">Nucleus</keyword>
<evidence type="ECO:0000256" key="6">
    <source>
        <dbReference type="ARBA" id="ARBA00022833"/>
    </source>
</evidence>
<dbReference type="PANTHER" id="PTHR24406">
    <property type="entry name" value="TRANSCRIPTIONAL REPRESSOR CTCFL-RELATED"/>
    <property type="match status" value="1"/>
</dbReference>
<dbReference type="InterPro" id="IPR013087">
    <property type="entry name" value="Znf_C2H2_type"/>
</dbReference>
<dbReference type="GO" id="GO:0060255">
    <property type="term" value="P:regulation of macromolecule metabolic process"/>
    <property type="evidence" value="ECO:0007669"/>
    <property type="project" value="UniProtKB-ARBA"/>
</dbReference>
<feature type="region of interest" description="Disordered" evidence="9">
    <location>
        <begin position="1"/>
        <end position="121"/>
    </location>
</feature>
<sequence>MRRGLRRQGCSGEDEGGDADESEEEMLSDASPWTYSSSSDNCEPDGPRLLPSPVTHALKEGEIALDTAAAPTSLARPPSSAPAVSPGASLPVEGGVELELNRTPQVAQQSEPLASPGSQAQSSLVVAWDKDHAQIGPKRIRKAAKKELLPCDFPGCGRIFSNRQYLNEKFEAQKEQGLPPHSARALRAGLKAEEGPPRAAPQEVPAHPPEVLLLPRASLRKVLQLQETPEGACEAAQCSNLVIHQRIHTGEKPLQCEICGFTCRQKASLNWHRRKHAETAATLRFPCKVCGKRFEKPDSVAAHCSKSHPAVLLATSEQLDQVEPCPSISAPALLGSRDECRPPQVLQALTLLPKQ</sequence>
<dbReference type="FunFam" id="3.30.160.60:FF:000183">
    <property type="entry name" value="E3 ubiquitin-protein ligase ZFP91"/>
    <property type="match status" value="1"/>
</dbReference>
<evidence type="ECO:0000256" key="7">
    <source>
        <dbReference type="ARBA" id="ARBA00023242"/>
    </source>
</evidence>